<name>A0A6H5I6X6_9HYME</name>
<keyword evidence="2" id="KW-1185">Reference proteome</keyword>
<protein>
    <submittedName>
        <fullName evidence="1">Uncharacterized protein</fullName>
    </submittedName>
</protein>
<accession>A0A6H5I6X6</accession>
<gene>
    <name evidence="1" type="ORF">TBRA_LOCUS5585</name>
</gene>
<reference evidence="1 2" key="1">
    <citation type="submission" date="2020-02" db="EMBL/GenBank/DDBJ databases">
        <authorList>
            <person name="Ferguson B K."/>
        </authorList>
    </citation>
    <scope>NUCLEOTIDE SEQUENCE [LARGE SCALE GENOMIC DNA]</scope>
</reference>
<evidence type="ECO:0000313" key="1">
    <source>
        <dbReference type="EMBL" id="CAB0033687.1"/>
    </source>
</evidence>
<sequence>MRRKRALRPCVHERGPHLRRHVSRLLRGHTLLASPPELSIFRTRCLVPSCERGSRFCRRWQVPDCSVGYILEVWFSLPALPCESPRVLVHKSKMRDITSGSSTDTGDYLPDEGLRVQGRRSSFYIARHSLGIACQIYTPLVKVIRKVLVVVVCSSWLLHGEPRAAAFRHFRARLLSRYIT</sequence>
<proteinExistence type="predicted"/>
<dbReference type="AlphaFoldDB" id="A0A6H5I6X6"/>
<evidence type="ECO:0000313" key="2">
    <source>
        <dbReference type="Proteomes" id="UP000479190"/>
    </source>
</evidence>
<dbReference type="Proteomes" id="UP000479190">
    <property type="component" value="Unassembled WGS sequence"/>
</dbReference>
<dbReference type="EMBL" id="CADCXV010000717">
    <property type="protein sequence ID" value="CAB0033687.1"/>
    <property type="molecule type" value="Genomic_DNA"/>
</dbReference>
<organism evidence="1 2">
    <name type="scientific">Trichogramma brassicae</name>
    <dbReference type="NCBI Taxonomy" id="86971"/>
    <lineage>
        <taxon>Eukaryota</taxon>
        <taxon>Metazoa</taxon>
        <taxon>Ecdysozoa</taxon>
        <taxon>Arthropoda</taxon>
        <taxon>Hexapoda</taxon>
        <taxon>Insecta</taxon>
        <taxon>Pterygota</taxon>
        <taxon>Neoptera</taxon>
        <taxon>Endopterygota</taxon>
        <taxon>Hymenoptera</taxon>
        <taxon>Apocrita</taxon>
        <taxon>Proctotrupomorpha</taxon>
        <taxon>Chalcidoidea</taxon>
        <taxon>Trichogrammatidae</taxon>
        <taxon>Trichogramma</taxon>
    </lineage>
</organism>